<dbReference type="Gene3D" id="3.90.950.10">
    <property type="match status" value="1"/>
</dbReference>
<evidence type="ECO:0000256" key="1">
    <source>
        <dbReference type="ARBA" id="ARBA00001968"/>
    </source>
</evidence>
<dbReference type="GO" id="GO:0016787">
    <property type="term" value="F:hydrolase activity"/>
    <property type="evidence" value="ECO:0007669"/>
    <property type="project" value="UniProtKB-KW"/>
</dbReference>
<name>A0ABT6Q2W0_9PROT</name>
<comment type="catalytic activity">
    <reaction evidence="4">
        <text>UTP + H2O = UMP + diphosphate + H(+)</text>
        <dbReference type="Rhea" id="RHEA:29395"/>
        <dbReference type="ChEBI" id="CHEBI:15377"/>
        <dbReference type="ChEBI" id="CHEBI:15378"/>
        <dbReference type="ChEBI" id="CHEBI:33019"/>
        <dbReference type="ChEBI" id="CHEBI:46398"/>
        <dbReference type="ChEBI" id="CHEBI:57865"/>
        <dbReference type="EC" id="3.6.1.9"/>
    </reaction>
</comment>
<evidence type="ECO:0000256" key="2">
    <source>
        <dbReference type="ARBA" id="ARBA00022801"/>
    </source>
</evidence>
<organism evidence="5 6">
    <name type="scientific">Commensalibacter oyaizuii</name>
    <dbReference type="NCBI Taxonomy" id="3043873"/>
    <lineage>
        <taxon>Bacteria</taxon>
        <taxon>Pseudomonadati</taxon>
        <taxon>Pseudomonadota</taxon>
        <taxon>Alphaproteobacteria</taxon>
        <taxon>Acetobacterales</taxon>
        <taxon>Acetobacteraceae</taxon>
    </lineage>
</organism>
<evidence type="ECO:0000313" key="6">
    <source>
        <dbReference type="Proteomes" id="UP001431634"/>
    </source>
</evidence>
<feature type="active site" description="Proton acceptor" evidence="4">
    <location>
        <position position="81"/>
    </location>
</feature>
<keyword evidence="2 4" id="KW-0378">Hydrolase</keyword>
<accession>A0ABT6Q2W0</accession>
<dbReference type="RefSeq" id="WP_281448567.1">
    <property type="nucleotide sequence ID" value="NZ_JASBAO010000001.1"/>
</dbReference>
<evidence type="ECO:0000256" key="4">
    <source>
        <dbReference type="HAMAP-Rule" id="MF_00528"/>
    </source>
</evidence>
<gene>
    <name evidence="5" type="ORF">QJV27_08875</name>
</gene>
<proteinExistence type="inferred from homology"/>
<comment type="similarity">
    <text evidence="4">Belongs to the Maf family. YhdE subfamily.</text>
</comment>
<feature type="site" description="Important for substrate specificity" evidence="4">
    <location>
        <position position="166"/>
    </location>
</feature>
<dbReference type="Proteomes" id="UP001431634">
    <property type="component" value="Unassembled WGS sequence"/>
</dbReference>
<dbReference type="PIRSF" id="PIRSF006305">
    <property type="entry name" value="Maf"/>
    <property type="match status" value="1"/>
</dbReference>
<comment type="cofactor">
    <cofactor evidence="1 4">
        <name>a divalent metal cation</name>
        <dbReference type="ChEBI" id="CHEBI:60240"/>
    </cofactor>
</comment>
<protein>
    <recommendedName>
        <fullName evidence="4">dTTP/UTP pyrophosphatase</fullName>
        <shortName evidence="4">dTTPase/UTPase</shortName>
        <ecNumber evidence="4">3.6.1.9</ecNumber>
    </recommendedName>
    <alternativeName>
        <fullName evidence="4">Nucleoside triphosphate pyrophosphatase</fullName>
    </alternativeName>
    <alternativeName>
        <fullName evidence="4">Nucleotide pyrophosphatase</fullName>
        <shortName evidence="4">Nucleotide PPase</shortName>
    </alternativeName>
</protein>
<dbReference type="InterPro" id="IPR003697">
    <property type="entry name" value="Maf-like"/>
</dbReference>
<comment type="subcellular location">
    <subcellularLocation>
        <location evidence="4">Cytoplasm</location>
    </subcellularLocation>
</comment>
<dbReference type="SUPFAM" id="SSF52972">
    <property type="entry name" value="ITPase-like"/>
    <property type="match status" value="1"/>
</dbReference>
<comment type="catalytic activity">
    <reaction evidence="4">
        <text>dTTP + H2O = dTMP + diphosphate + H(+)</text>
        <dbReference type="Rhea" id="RHEA:28534"/>
        <dbReference type="ChEBI" id="CHEBI:15377"/>
        <dbReference type="ChEBI" id="CHEBI:15378"/>
        <dbReference type="ChEBI" id="CHEBI:33019"/>
        <dbReference type="ChEBI" id="CHEBI:37568"/>
        <dbReference type="ChEBI" id="CHEBI:63528"/>
        <dbReference type="EC" id="3.6.1.9"/>
    </reaction>
</comment>
<comment type="caution">
    <text evidence="4">Lacks conserved residue(s) required for the propagation of feature annotation.</text>
</comment>
<keyword evidence="3 4" id="KW-0546">Nucleotide metabolism</keyword>
<dbReference type="HAMAP" id="MF_00528">
    <property type="entry name" value="Maf"/>
    <property type="match status" value="1"/>
</dbReference>
<comment type="function">
    <text evidence="4">Nucleoside triphosphate pyrophosphatase that hydrolyzes dTTP and UTP. May have a dual role in cell division arrest and in preventing the incorporation of modified nucleotides into cellular nucleic acids.</text>
</comment>
<reference evidence="5" key="1">
    <citation type="submission" date="2023-05" db="EMBL/GenBank/DDBJ databases">
        <title>Whole genome sequence of Commensalibacter sp.</title>
        <authorList>
            <person name="Charoenyingcharoen P."/>
            <person name="Yukphan P."/>
        </authorList>
    </citation>
    <scope>NUCLEOTIDE SEQUENCE</scope>
    <source>
        <strain evidence="5">TBRC 16381</strain>
    </source>
</reference>
<feature type="site" description="Important for substrate specificity" evidence="4">
    <location>
        <position position="21"/>
    </location>
</feature>
<comment type="caution">
    <text evidence="5">The sequence shown here is derived from an EMBL/GenBank/DDBJ whole genome shotgun (WGS) entry which is preliminary data.</text>
</comment>
<feature type="site" description="Important for substrate specificity" evidence="4">
    <location>
        <position position="82"/>
    </location>
</feature>
<sequence length="202" mass="22309">MILSNQECHTLPIVLASASPRRLQLLQQIGITPQFVLATDIDETPLKQERPAIYVQRLSKTKLLAGQAMLTTNIPFILAADTVVAVGNRILNKTTDPKQAVTYLKLLSGRRHRVCTSVVLMNRQTGRIASRLVYTVVQFSRLTDRQCQTYLASNEWQDKAGAYAIQGKAASFIKAIHGSHSNVVGLPLFETAQLLRGFGLIP</sequence>
<dbReference type="CDD" id="cd00555">
    <property type="entry name" value="Maf"/>
    <property type="match status" value="1"/>
</dbReference>
<dbReference type="EMBL" id="JASBAO010000001">
    <property type="protein sequence ID" value="MDI2091475.1"/>
    <property type="molecule type" value="Genomic_DNA"/>
</dbReference>
<evidence type="ECO:0000313" key="5">
    <source>
        <dbReference type="EMBL" id="MDI2091475.1"/>
    </source>
</evidence>
<dbReference type="PANTHER" id="PTHR43213:SF5">
    <property type="entry name" value="BIFUNCTIONAL DTTP_UTP PYROPHOSPHATASE_METHYLTRANSFERASE PROTEIN-RELATED"/>
    <property type="match status" value="1"/>
</dbReference>
<dbReference type="InterPro" id="IPR029001">
    <property type="entry name" value="ITPase-like_fam"/>
</dbReference>
<evidence type="ECO:0000256" key="3">
    <source>
        <dbReference type="ARBA" id="ARBA00023080"/>
    </source>
</evidence>
<dbReference type="EC" id="3.6.1.9" evidence="4"/>
<keyword evidence="4" id="KW-0963">Cytoplasm</keyword>
<dbReference type="NCBIfam" id="TIGR00172">
    <property type="entry name" value="maf"/>
    <property type="match status" value="1"/>
</dbReference>
<dbReference type="PANTHER" id="PTHR43213">
    <property type="entry name" value="BIFUNCTIONAL DTTP/UTP PYROPHOSPHATASE/METHYLTRANSFERASE PROTEIN-RELATED"/>
    <property type="match status" value="1"/>
</dbReference>
<dbReference type="Pfam" id="PF02545">
    <property type="entry name" value="Maf"/>
    <property type="match status" value="1"/>
</dbReference>
<keyword evidence="6" id="KW-1185">Reference proteome</keyword>